<dbReference type="GO" id="GO:0005524">
    <property type="term" value="F:ATP binding"/>
    <property type="evidence" value="ECO:0007669"/>
    <property type="project" value="InterPro"/>
</dbReference>
<dbReference type="SMART" id="SM00382">
    <property type="entry name" value="AAA"/>
    <property type="match status" value="1"/>
</dbReference>
<dbReference type="EMBL" id="OMOD01000146">
    <property type="protein sequence ID" value="SPF44096.1"/>
    <property type="molecule type" value="Genomic_DNA"/>
</dbReference>
<accession>A0A2U3KWN2</accession>
<dbReference type="InterPro" id="IPR006321">
    <property type="entry name" value="PilT/PilU"/>
</dbReference>
<proteinExistence type="inferred from homology"/>
<dbReference type="PANTHER" id="PTHR30486">
    <property type="entry name" value="TWITCHING MOTILITY PROTEIN PILT"/>
    <property type="match status" value="1"/>
</dbReference>
<protein>
    <submittedName>
        <fullName evidence="3">Twitching mobility protein</fullName>
    </submittedName>
</protein>
<dbReference type="OrthoDB" id="9808272at2"/>
<dbReference type="GO" id="GO:0016887">
    <property type="term" value="F:ATP hydrolysis activity"/>
    <property type="evidence" value="ECO:0007669"/>
    <property type="project" value="InterPro"/>
</dbReference>
<organism evidence="3 4">
    <name type="scientific">Candidatus Sulfotelmatobacter kueseliae</name>
    <dbReference type="NCBI Taxonomy" id="2042962"/>
    <lineage>
        <taxon>Bacteria</taxon>
        <taxon>Pseudomonadati</taxon>
        <taxon>Acidobacteriota</taxon>
        <taxon>Terriglobia</taxon>
        <taxon>Terriglobales</taxon>
        <taxon>Candidatus Korobacteraceae</taxon>
        <taxon>Candidatus Sulfotelmatobacter</taxon>
    </lineage>
</organism>
<feature type="domain" description="Bacterial type II secretion system protein E" evidence="2">
    <location>
        <begin position="195"/>
        <end position="209"/>
    </location>
</feature>
<evidence type="ECO:0000259" key="2">
    <source>
        <dbReference type="PROSITE" id="PS00662"/>
    </source>
</evidence>
<name>A0A2U3KWN2_9BACT</name>
<dbReference type="InterPro" id="IPR027417">
    <property type="entry name" value="P-loop_NTPase"/>
</dbReference>
<evidence type="ECO:0000313" key="4">
    <source>
        <dbReference type="Proteomes" id="UP000238701"/>
    </source>
</evidence>
<reference evidence="4" key="1">
    <citation type="submission" date="2018-02" db="EMBL/GenBank/DDBJ databases">
        <authorList>
            <person name="Hausmann B."/>
        </authorList>
    </citation>
    <scope>NUCLEOTIDE SEQUENCE [LARGE SCALE GENOMIC DNA]</scope>
    <source>
        <strain evidence="4">Peat soil MAG SbA1</strain>
    </source>
</reference>
<dbReference type="PANTHER" id="PTHR30486:SF16">
    <property type="entry name" value="TWITCHING MOTILITY PROTEIN PILT"/>
    <property type="match status" value="1"/>
</dbReference>
<sequence>MGLSLSDLLKRMLEMNGSDLHITTNSPPQIRVHGHLVPLDLPQLTPAETKQLAYSVMTDSQKHRFEESLELDFSFGLKGLARFRANVFNQRGASAAVFRLIPFEIKSFNQLGLPAVVSKLCEKPRGLVLVTGPTGSGKSTTLAAMIDKINSERHDHILTIEDPIEFVHMNKNCVVNQRELHADTKSFEDALRAALREDPDVVLIGEMRDLVTIESALRIAETGHLTFGTLHTNSATSTINRIIDVFPAHQQPQIRAQLSLVLEGIMCQSLLPRIDGRGRVMIMEVLVPNAAVRNLVREDKIHQIYSAMQSGQEKFGMQTFNQALATAYFQKQISLELALQRSSNVDELQEMINRGASLLNRPTTAGTTLARGAAPSKH</sequence>
<evidence type="ECO:0000256" key="1">
    <source>
        <dbReference type="ARBA" id="ARBA00006611"/>
    </source>
</evidence>
<comment type="similarity">
    <text evidence="1">Belongs to the GSP E family.</text>
</comment>
<dbReference type="Gene3D" id="3.30.450.90">
    <property type="match status" value="1"/>
</dbReference>
<dbReference type="InterPro" id="IPR001482">
    <property type="entry name" value="T2SS/T4SS_dom"/>
</dbReference>
<dbReference type="CDD" id="cd01131">
    <property type="entry name" value="PilT"/>
    <property type="match status" value="1"/>
</dbReference>
<gene>
    <name evidence="3" type="primary">pilT</name>
    <name evidence="3" type="ORF">SBA1_510033</name>
</gene>
<dbReference type="AlphaFoldDB" id="A0A2U3KWN2"/>
<dbReference type="NCBIfam" id="TIGR01420">
    <property type="entry name" value="pilT_fam"/>
    <property type="match status" value="1"/>
</dbReference>
<dbReference type="SUPFAM" id="SSF52540">
    <property type="entry name" value="P-loop containing nucleoside triphosphate hydrolases"/>
    <property type="match status" value="1"/>
</dbReference>
<evidence type="ECO:0000313" key="3">
    <source>
        <dbReference type="EMBL" id="SPF44096.1"/>
    </source>
</evidence>
<dbReference type="Proteomes" id="UP000238701">
    <property type="component" value="Unassembled WGS sequence"/>
</dbReference>
<dbReference type="Pfam" id="PF00437">
    <property type="entry name" value="T2SSE"/>
    <property type="match status" value="1"/>
</dbReference>
<dbReference type="InterPro" id="IPR003593">
    <property type="entry name" value="AAA+_ATPase"/>
</dbReference>
<dbReference type="Gene3D" id="3.40.50.300">
    <property type="entry name" value="P-loop containing nucleotide triphosphate hydrolases"/>
    <property type="match status" value="1"/>
</dbReference>
<dbReference type="InterPro" id="IPR050921">
    <property type="entry name" value="T4SS_GSP_E_ATPase"/>
</dbReference>
<dbReference type="PROSITE" id="PS00662">
    <property type="entry name" value="T2SP_E"/>
    <property type="match status" value="1"/>
</dbReference>